<reference evidence="2 3" key="1">
    <citation type="submission" date="2018-12" db="EMBL/GenBank/DDBJ databases">
        <title>Mesorhizobium carbonis sp. nov., isolated from coal mine water.</title>
        <authorList>
            <person name="Xin W."/>
            <person name="Xu Z."/>
            <person name="Xiang F."/>
            <person name="Zhang J."/>
            <person name="Xi L."/>
            <person name="Liu J."/>
        </authorList>
    </citation>
    <scope>NUCLEOTIDE SEQUENCE [LARGE SCALE GENOMIC DNA]</scope>
    <source>
        <strain evidence="2 3">B2.3</strain>
    </source>
</reference>
<comment type="caution">
    <text evidence="2">The sequence shown here is derived from an EMBL/GenBank/DDBJ whole genome shotgun (WGS) entry which is preliminary data.</text>
</comment>
<accession>A0A3R9Y721</accession>
<name>A0A3R9Y721_9HYPH</name>
<proteinExistence type="predicted"/>
<feature type="region of interest" description="Disordered" evidence="1">
    <location>
        <begin position="1"/>
        <end position="32"/>
    </location>
</feature>
<gene>
    <name evidence="2" type="ORF">EJC49_14975</name>
</gene>
<dbReference type="InterPro" id="IPR010751">
    <property type="entry name" value="TrfA"/>
</dbReference>
<evidence type="ECO:0000313" key="3">
    <source>
        <dbReference type="Proteomes" id="UP000278398"/>
    </source>
</evidence>
<sequence>MRGTFDAPPLFEAAPTLKAPSPTAAPSQAAANDNTGPRLFIAGLDDVLRAMPNQVARSSLFAPVARGRRQYHRETTLVTRADAVMTYTGEQLDEADADLCLQLIFEARTQPLGQPIKLNRAALLRAMGRSTGKHDYEWLHRRMKALTAATLYVEAKRPDGSMKYRIGTTKAFHIVADFDYDDTTETYSYRLDPRWQTMFGNREYALLDWNKRLQIGRGQDMAKALQRLVATSSDCEQRYAVDWLKEKMQYTGRPRDFRAALLRAARELERLEIIAASNIEISTKGREQLAIRLMGSV</sequence>
<dbReference type="Pfam" id="PF07042">
    <property type="entry name" value="TrfA"/>
    <property type="match status" value="1"/>
</dbReference>
<protein>
    <submittedName>
        <fullName evidence="2">Plasmid-related transcriptional repressor protein</fullName>
    </submittedName>
</protein>
<dbReference type="Proteomes" id="UP000278398">
    <property type="component" value="Unassembled WGS sequence"/>
</dbReference>
<evidence type="ECO:0000256" key="1">
    <source>
        <dbReference type="SAM" id="MobiDB-lite"/>
    </source>
</evidence>
<evidence type="ECO:0000313" key="2">
    <source>
        <dbReference type="EMBL" id="RST85607.1"/>
    </source>
</evidence>
<organism evidence="2 3">
    <name type="scientific">Aquibium carbonis</name>
    <dbReference type="NCBI Taxonomy" id="2495581"/>
    <lineage>
        <taxon>Bacteria</taxon>
        <taxon>Pseudomonadati</taxon>
        <taxon>Pseudomonadota</taxon>
        <taxon>Alphaproteobacteria</taxon>
        <taxon>Hyphomicrobiales</taxon>
        <taxon>Phyllobacteriaceae</taxon>
        <taxon>Aquibium</taxon>
    </lineage>
</organism>
<keyword evidence="3" id="KW-1185">Reference proteome</keyword>
<feature type="compositionally biased region" description="Low complexity" evidence="1">
    <location>
        <begin position="19"/>
        <end position="31"/>
    </location>
</feature>
<dbReference type="AlphaFoldDB" id="A0A3R9Y721"/>
<dbReference type="EMBL" id="RWKW01000053">
    <property type="protein sequence ID" value="RST85607.1"/>
    <property type="molecule type" value="Genomic_DNA"/>
</dbReference>
<dbReference type="OrthoDB" id="8481003at2"/>